<dbReference type="AlphaFoldDB" id="A0A5K3F5I6"/>
<accession>A0A5K3F5I6</accession>
<organism evidence="3">
    <name type="scientific">Mesocestoides corti</name>
    <name type="common">Flatworm</name>
    <dbReference type="NCBI Taxonomy" id="53468"/>
    <lineage>
        <taxon>Eukaryota</taxon>
        <taxon>Metazoa</taxon>
        <taxon>Spiralia</taxon>
        <taxon>Lophotrochozoa</taxon>
        <taxon>Platyhelminthes</taxon>
        <taxon>Cestoda</taxon>
        <taxon>Eucestoda</taxon>
        <taxon>Cyclophyllidea</taxon>
        <taxon>Mesocestoididae</taxon>
        <taxon>Mesocestoides</taxon>
    </lineage>
</organism>
<feature type="coiled-coil region" evidence="1">
    <location>
        <begin position="142"/>
        <end position="194"/>
    </location>
</feature>
<dbReference type="WBParaSite" id="MCU_005100-RA">
    <property type="protein sequence ID" value="MCU_005100-RA"/>
    <property type="gene ID" value="MCU_005100"/>
</dbReference>
<sequence length="453" mass="51579">MSSNPISQVNEATPDSSVAEVTDIAEVKRPLRKSLESCSSTEMIACTCERKCPVHSHKCQQAPSHRSPELHKQCSPQLHALLQSAASEIHILRSENKELRQLLDSKNHALRVFHRELNKCKQIDEESFMATVSTECASKKEIEKLSAELALAQGRLESQTIAWEKCIKRSQEENQQLRKMVAELQLAIKETRSAAKQIPRIEPEESLQPDTTSEWEGGRDDVYRLPSHASSDKLSEYESAQALQLSHLRKRLKDLKAREAYQRVRADDLNISVEAYKMALEEQFKESQKFISQFTKRLEEVFQSPEKPTTEAVVGVRSDLTQWIEQALKSAFVENTDCLRSARVNFKMGTSKPDMPAEAFERHYTQYPVNGRSLARRTSFRIQSLSKALEVLHGAASPKASRVSPLETLLLMVNEILEKLTKARMEDFIHSERRNLLRNSRTQPKPTMVTTIV</sequence>
<protein>
    <submittedName>
        <fullName evidence="3">Golgin subfamily A member 2-like</fullName>
    </submittedName>
</protein>
<evidence type="ECO:0000256" key="1">
    <source>
        <dbReference type="SAM" id="Coils"/>
    </source>
</evidence>
<reference evidence="3" key="1">
    <citation type="submission" date="2019-11" db="UniProtKB">
        <authorList>
            <consortium name="WormBaseParasite"/>
        </authorList>
    </citation>
    <scope>IDENTIFICATION</scope>
</reference>
<name>A0A5K3F5I6_MESCO</name>
<proteinExistence type="predicted"/>
<keyword evidence="1" id="KW-0175">Coiled coil</keyword>
<evidence type="ECO:0000313" key="3">
    <source>
        <dbReference type="WBParaSite" id="MCU_005100-RA"/>
    </source>
</evidence>
<feature type="compositionally biased region" description="Polar residues" evidence="2">
    <location>
        <begin position="1"/>
        <end position="16"/>
    </location>
</feature>
<feature type="region of interest" description="Disordered" evidence="2">
    <location>
        <begin position="202"/>
        <end position="222"/>
    </location>
</feature>
<feature type="region of interest" description="Disordered" evidence="2">
    <location>
        <begin position="1"/>
        <end position="20"/>
    </location>
</feature>
<evidence type="ECO:0000256" key="2">
    <source>
        <dbReference type="SAM" id="MobiDB-lite"/>
    </source>
</evidence>